<feature type="compositionally biased region" description="Pro residues" evidence="1">
    <location>
        <begin position="786"/>
        <end position="798"/>
    </location>
</feature>
<dbReference type="GO" id="GO:0003729">
    <property type="term" value="F:mRNA binding"/>
    <property type="evidence" value="ECO:0007669"/>
    <property type="project" value="TreeGrafter"/>
</dbReference>
<comment type="caution">
    <text evidence="3">The sequence shown here is derived from an EMBL/GenBank/DDBJ whole genome shotgun (WGS) entry which is preliminary data.</text>
</comment>
<feature type="domain" description="LsmAD" evidence="2">
    <location>
        <begin position="255"/>
        <end position="326"/>
    </location>
</feature>
<feature type="compositionally biased region" description="Low complexity" evidence="1">
    <location>
        <begin position="726"/>
        <end position="738"/>
    </location>
</feature>
<keyword evidence="4" id="KW-1185">Reference proteome</keyword>
<dbReference type="InterPro" id="IPR025852">
    <property type="entry name" value="SM_dom_ATX"/>
</dbReference>
<dbReference type="GO" id="GO:0034063">
    <property type="term" value="P:stress granule assembly"/>
    <property type="evidence" value="ECO:0007669"/>
    <property type="project" value="TreeGrafter"/>
</dbReference>
<evidence type="ECO:0000259" key="2">
    <source>
        <dbReference type="SMART" id="SM01272"/>
    </source>
</evidence>
<sequence length="1186" mass="124610">MSAISGRSLRGRRGGGPGKASNHWPQGNSGPTATNPNTRFPAGRGPAVVVPPNGLTARPAPSIPTTAIEVPVDDPVAHDALIFLAVHLVGLQVQVAVKGGKQFTGLLHSIQTEDNCGVVLKYAKETTLAVLTSEDLQVASARPVPTLVVLGKDLVSLTAVGVDFAALDRAREYEKLGFKTDTGISGHAGQLQERELHRWDPTEHDTPASSFFSSPARGGDWCDMDDAPAPMGGLEDAPRGAGGAWDQFAANERLFGLRTNFNEEIYTTKLDRSHPEFKRREQEATRLAHEIMQGPVSNVHIAEERGQEMQEDDLDEEDRYGAVIRDDKPSKYIPPSLRRQWEQNARGRPGPGTTPIDPIPVSSRPPPGLYRAHTTTAIPQVSPPQPTLPTVPPPATTATLASPAVSAVKAETQSLAASPGPTHTVSSGAIPRAKPRLPPGVGLAIDTKSHAVKKFGLSDPEARQRASPLDILAPKIAQQLAAAKETMSARPTDDGYGPHIPTSAVERSAKPIEHEIVGTFRQFVSTEKERLQQTKQAFLKKAKDGRVAELIQFSKSFQLKSPMPTDLLPIMGKSKSEAPTETPPSASQEKAEAVTPDPAAASVPVATAAEANPPVIKTVSETKPPTPEAKPVESKAPTVKPTVEPKPVEPEPTPKPASPVVVATVIAPVPKASEAQATPAADPVEPAKEDEDKPSTPTGSKSKLNVKAMAFKPNPGAAVFKPKPRTAASKTTESTTSSPRASPRNVPSDPAFLAFFGTQPVSRGPLDLRTTFPSLFRPVSPSSTSSPPPTATTPPPKSVGPTWPFGNRPFVQQFSVTAQPGFEGDLYHGAPYPYAAAYPSSYPGYGRYPPGPPLAPANGGASGSPYGQPGTLPAHHPHHPPHGPPHHPMGVVSMGGPLPYHPGQPNGVATTSHPGGSGYPAAPPPYLAVSSPYGAPVVLPASAGAGNGPYAAASPGRSPIMHAQVPPPSAHYPHHPQHHYQSYPGGPPPSAGASPATSGPPHPHHPHGAAGGYVVPPLTQSQSHHSGSYPPPSHYPHHPSPLATSQTYHPHHQHMPHHSQPPPHHQPPLPPPHHPPPHHHHHPHHHPQGAAYPPPHPQGFPPSPYLGHSHSHTGSNMSNHSSGSFSAGYAMGGPPPSQGKPPPGGHHHHQQQQQQQQQPPNAPGNYGGASGGGPFPVGFHPPTTSA</sequence>
<feature type="compositionally biased region" description="Low complexity" evidence="1">
    <location>
        <begin position="658"/>
        <end position="672"/>
    </location>
</feature>
<feature type="region of interest" description="Disordered" evidence="1">
    <location>
        <begin position="1"/>
        <end position="47"/>
    </location>
</feature>
<feature type="compositionally biased region" description="Pro residues" evidence="1">
    <location>
        <begin position="1059"/>
        <end position="1074"/>
    </location>
</feature>
<feature type="compositionally biased region" description="Pro residues" evidence="1">
    <location>
        <begin position="1092"/>
        <end position="1104"/>
    </location>
</feature>
<dbReference type="InterPro" id="IPR045117">
    <property type="entry name" value="ATXN2-like"/>
</dbReference>
<feature type="compositionally biased region" description="Pro residues" evidence="1">
    <location>
        <begin position="381"/>
        <end position="395"/>
    </location>
</feature>
<dbReference type="GO" id="GO:0010494">
    <property type="term" value="C:cytoplasmic stress granule"/>
    <property type="evidence" value="ECO:0007669"/>
    <property type="project" value="TreeGrafter"/>
</dbReference>
<evidence type="ECO:0000313" key="4">
    <source>
        <dbReference type="Proteomes" id="UP001150569"/>
    </source>
</evidence>
<feature type="compositionally biased region" description="Gly residues" evidence="1">
    <location>
        <begin position="1165"/>
        <end position="1175"/>
    </location>
</feature>
<dbReference type="Pfam" id="PF14438">
    <property type="entry name" value="SM-ATX"/>
    <property type="match status" value="1"/>
</dbReference>
<dbReference type="Proteomes" id="UP001150569">
    <property type="component" value="Unassembled WGS sequence"/>
</dbReference>
<dbReference type="InterPro" id="IPR009604">
    <property type="entry name" value="LsmAD_domain"/>
</dbReference>
<feature type="region of interest" description="Disordered" evidence="1">
    <location>
        <begin position="955"/>
        <end position="1186"/>
    </location>
</feature>
<accession>A0A9W8A5W2</accession>
<feature type="compositionally biased region" description="Basic residues" evidence="1">
    <location>
        <begin position="875"/>
        <end position="885"/>
    </location>
</feature>
<feature type="compositionally biased region" description="Basic residues" evidence="1">
    <location>
        <begin position="1075"/>
        <end position="1087"/>
    </location>
</feature>
<dbReference type="EMBL" id="JANBPT010000312">
    <property type="protein sequence ID" value="KAJ1923783.1"/>
    <property type="molecule type" value="Genomic_DNA"/>
</dbReference>
<feature type="compositionally biased region" description="Polar residues" evidence="1">
    <location>
        <begin position="577"/>
        <end position="588"/>
    </location>
</feature>
<dbReference type="AlphaFoldDB" id="A0A9W8A5W2"/>
<feature type="compositionally biased region" description="Polar residues" evidence="1">
    <location>
        <begin position="23"/>
        <end position="38"/>
    </location>
</feature>
<gene>
    <name evidence="3" type="primary">PBP1_2</name>
    <name evidence="3" type="ORF">IWQ60_005648</name>
</gene>
<dbReference type="PANTHER" id="PTHR12854">
    <property type="entry name" value="ATAXIN 2-RELATED"/>
    <property type="match status" value="1"/>
</dbReference>
<name>A0A9W8A5W2_9FUNG</name>
<reference evidence="3" key="1">
    <citation type="submission" date="2022-07" db="EMBL/GenBank/DDBJ databases">
        <title>Phylogenomic reconstructions and comparative analyses of Kickxellomycotina fungi.</title>
        <authorList>
            <person name="Reynolds N.K."/>
            <person name="Stajich J.E."/>
            <person name="Barry K."/>
            <person name="Grigoriev I.V."/>
            <person name="Crous P."/>
            <person name="Smith M.E."/>
        </authorList>
    </citation>
    <scope>NUCLEOTIDE SEQUENCE</scope>
    <source>
        <strain evidence="3">RSA 861</strain>
    </source>
</reference>
<dbReference type="PANTHER" id="PTHR12854:SF7">
    <property type="entry name" value="ATAXIN-2 HOMOLOG"/>
    <property type="match status" value="1"/>
</dbReference>
<feature type="compositionally biased region" description="Low complexity" evidence="1">
    <location>
        <begin position="346"/>
        <end position="360"/>
    </location>
</feature>
<dbReference type="Pfam" id="PF06741">
    <property type="entry name" value="LsmAD"/>
    <property type="match status" value="1"/>
</dbReference>
<feature type="region of interest" description="Disordered" evidence="1">
    <location>
        <begin position="569"/>
        <end position="752"/>
    </location>
</feature>
<feature type="compositionally biased region" description="Pro residues" evidence="1">
    <location>
        <begin position="1133"/>
        <end position="1144"/>
    </location>
</feature>
<dbReference type="OrthoDB" id="2275718at2759"/>
<feature type="compositionally biased region" description="Low complexity" evidence="1">
    <location>
        <begin position="1112"/>
        <end position="1128"/>
    </location>
</feature>
<evidence type="ECO:0000256" key="1">
    <source>
        <dbReference type="SAM" id="MobiDB-lite"/>
    </source>
</evidence>
<feature type="compositionally biased region" description="Low complexity" evidence="1">
    <location>
        <begin position="856"/>
        <end position="867"/>
    </location>
</feature>
<proteinExistence type="predicted"/>
<protein>
    <submittedName>
        <fullName evidence="3">Poly(A)-binding protein binding protein</fullName>
    </submittedName>
</protein>
<feature type="region of interest" description="Disordered" evidence="1">
    <location>
        <begin position="411"/>
        <end position="438"/>
    </location>
</feature>
<dbReference type="SMART" id="SM01272">
    <property type="entry name" value="LsmAD"/>
    <property type="match status" value="1"/>
</dbReference>
<feature type="region of interest" description="Disordered" evidence="1">
    <location>
        <begin position="853"/>
        <end position="917"/>
    </location>
</feature>
<feature type="compositionally biased region" description="Low complexity" evidence="1">
    <location>
        <begin position="1176"/>
        <end position="1186"/>
    </location>
</feature>
<feature type="compositionally biased region" description="Low complexity" evidence="1">
    <location>
        <begin position="593"/>
        <end position="611"/>
    </location>
</feature>
<feature type="compositionally biased region" description="Basic and acidic residues" evidence="1">
    <location>
        <begin position="685"/>
        <end position="694"/>
    </location>
</feature>
<feature type="region of interest" description="Disordered" evidence="1">
    <location>
        <begin position="326"/>
        <end position="398"/>
    </location>
</feature>
<feature type="region of interest" description="Disordered" evidence="1">
    <location>
        <begin position="772"/>
        <end position="803"/>
    </location>
</feature>
<evidence type="ECO:0000313" key="3">
    <source>
        <dbReference type="EMBL" id="KAJ1923783.1"/>
    </source>
</evidence>
<feature type="compositionally biased region" description="Polar residues" evidence="1">
    <location>
        <begin position="411"/>
        <end position="427"/>
    </location>
</feature>
<organism evidence="3 4">
    <name type="scientific">Tieghemiomyces parasiticus</name>
    <dbReference type="NCBI Taxonomy" id="78921"/>
    <lineage>
        <taxon>Eukaryota</taxon>
        <taxon>Fungi</taxon>
        <taxon>Fungi incertae sedis</taxon>
        <taxon>Zoopagomycota</taxon>
        <taxon>Kickxellomycotina</taxon>
        <taxon>Dimargaritomycetes</taxon>
        <taxon>Dimargaritales</taxon>
        <taxon>Dimargaritaceae</taxon>
        <taxon>Tieghemiomyces</taxon>
    </lineage>
</organism>